<feature type="transmembrane region" description="Helical" evidence="1">
    <location>
        <begin position="65"/>
        <end position="83"/>
    </location>
</feature>
<comment type="caution">
    <text evidence="2">The sequence shown here is derived from an EMBL/GenBank/DDBJ whole genome shotgun (WGS) entry which is preliminary data.</text>
</comment>
<keyword evidence="3" id="KW-1185">Reference proteome</keyword>
<feature type="transmembrane region" description="Helical" evidence="1">
    <location>
        <begin position="184"/>
        <end position="205"/>
    </location>
</feature>
<gene>
    <name evidence="2" type="ORF">GWK08_13200</name>
</gene>
<dbReference type="RefSeq" id="WP_163607697.1">
    <property type="nucleotide sequence ID" value="NZ_JAABOO010000003.1"/>
</dbReference>
<accession>A0A6P0UME2</accession>
<keyword evidence="1" id="KW-1133">Transmembrane helix</keyword>
<feature type="transmembrane region" description="Helical" evidence="1">
    <location>
        <begin position="95"/>
        <end position="114"/>
    </location>
</feature>
<feature type="transmembrane region" description="Helical" evidence="1">
    <location>
        <begin position="37"/>
        <end position="56"/>
    </location>
</feature>
<dbReference type="AlphaFoldDB" id="A0A6P0UME2"/>
<keyword evidence="1" id="KW-0472">Membrane</keyword>
<feature type="transmembrane region" description="Helical" evidence="1">
    <location>
        <begin position="211"/>
        <end position="235"/>
    </location>
</feature>
<name>A0A6P0UME2_9FLAO</name>
<sequence length="337" mass="38560">MTISNKNLVLSLGLPLAVILSSVFLSLSSLIKTYPELAIGITYDLTLFAPVLYLLLIRKKKIPKITAVPFFTFGILLSTVLLPEEQHYHLNLIKTYVFPLVLIAVLGFIAYNFYRIARIFMSHPERKKDSYIAIRESIEKVLEKPKLARIMATDYAMLYYAFFLWGKRSKSENSFTHYKENGSIAMLIGILAVIGIETYVVHVLLMKWSPVVAFILLVLSIYGGLQFLGHVKAILKRHSEIKKSKIHLKNGLFGDTIIDIDAIEKIEATSRDIEDENRKISKLATLGKLEPHNTVIYLSRPHKMEKIYGLSSEYDILLLQVDKREQFISRIKELKEL</sequence>
<evidence type="ECO:0000313" key="2">
    <source>
        <dbReference type="EMBL" id="NER14404.1"/>
    </source>
</evidence>
<dbReference type="EMBL" id="JAABOO010000003">
    <property type="protein sequence ID" value="NER14404.1"/>
    <property type="molecule type" value="Genomic_DNA"/>
</dbReference>
<protein>
    <submittedName>
        <fullName evidence="2">Uncharacterized protein</fullName>
    </submittedName>
</protein>
<dbReference type="Proteomes" id="UP000468581">
    <property type="component" value="Unassembled WGS sequence"/>
</dbReference>
<evidence type="ECO:0000313" key="3">
    <source>
        <dbReference type="Proteomes" id="UP000468581"/>
    </source>
</evidence>
<keyword evidence="1" id="KW-0812">Transmembrane</keyword>
<proteinExistence type="predicted"/>
<feature type="transmembrane region" description="Helical" evidence="1">
    <location>
        <begin position="12"/>
        <end position="31"/>
    </location>
</feature>
<evidence type="ECO:0000256" key="1">
    <source>
        <dbReference type="SAM" id="Phobius"/>
    </source>
</evidence>
<reference evidence="2 3" key="1">
    <citation type="submission" date="2020-01" db="EMBL/GenBank/DDBJ databases">
        <title>Leptobacterium flavescens.</title>
        <authorList>
            <person name="Wang G."/>
        </authorList>
    </citation>
    <scope>NUCLEOTIDE SEQUENCE [LARGE SCALE GENOMIC DNA]</scope>
    <source>
        <strain evidence="2 3">KCTC 22160</strain>
    </source>
</reference>
<organism evidence="2 3">
    <name type="scientific">Leptobacterium flavescens</name>
    <dbReference type="NCBI Taxonomy" id="472055"/>
    <lineage>
        <taxon>Bacteria</taxon>
        <taxon>Pseudomonadati</taxon>
        <taxon>Bacteroidota</taxon>
        <taxon>Flavobacteriia</taxon>
        <taxon>Flavobacteriales</taxon>
        <taxon>Flavobacteriaceae</taxon>
        <taxon>Leptobacterium</taxon>
    </lineage>
</organism>